<organism evidence="4">
    <name type="scientific">Oppiella nova</name>
    <dbReference type="NCBI Taxonomy" id="334625"/>
    <lineage>
        <taxon>Eukaryota</taxon>
        <taxon>Metazoa</taxon>
        <taxon>Ecdysozoa</taxon>
        <taxon>Arthropoda</taxon>
        <taxon>Chelicerata</taxon>
        <taxon>Arachnida</taxon>
        <taxon>Acari</taxon>
        <taxon>Acariformes</taxon>
        <taxon>Sarcoptiformes</taxon>
        <taxon>Oribatida</taxon>
        <taxon>Brachypylina</taxon>
        <taxon>Oppioidea</taxon>
        <taxon>Oppiidae</taxon>
        <taxon>Oppiella</taxon>
    </lineage>
</organism>
<evidence type="ECO:0000313" key="5">
    <source>
        <dbReference type="Proteomes" id="UP000728032"/>
    </source>
</evidence>
<proteinExistence type="inferred from homology"/>
<accession>A0A7R9QVS2</accession>
<reference evidence="4" key="1">
    <citation type="submission" date="2020-11" db="EMBL/GenBank/DDBJ databases">
        <authorList>
            <person name="Tran Van P."/>
        </authorList>
    </citation>
    <scope>NUCLEOTIDE SEQUENCE</scope>
</reference>
<comment type="similarity">
    <text evidence="1">Belongs to the OPI10 family.</text>
</comment>
<evidence type="ECO:0000259" key="2">
    <source>
        <dbReference type="Pfam" id="PF05603"/>
    </source>
</evidence>
<dbReference type="GO" id="GO:0061608">
    <property type="term" value="F:nuclear import signal receptor activity"/>
    <property type="evidence" value="ECO:0007669"/>
    <property type="project" value="TreeGrafter"/>
</dbReference>
<feature type="domain" description="Hikeshi-like C-terminal" evidence="3">
    <location>
        <begin position="147"/>
        <end position="209"/>
    </location>
</feature>
<gene>
    <name evidence="4" type="ORF">ONB1V03_LOCUS16270</name>
</gene>
<dbReference type="PANTHER" id="PTHR12925:SF0">
    <property type="entry name" value="PROTEIN HIKESHI"/>
    <property type="match status" value="1"/>
</dbReference>
<evidence type="ECO:0000313" key="4">
    <source>
        <dbReference type="EMBL" id="CAD7659675.1"/>
    </source>
</evidence>
<dbReference type="GO" id="GO:0006606">
    <property type="term" value="P:protein import into nucleus"/>
    <property type="evidence" value="ECO:0007669"/>
    <property type="project" value="TreeGrafter"/>
</dbReference>
<evidence type="ECO:0008006" key="6">
    <source>
        <dbReference type="Google" id="ProtNLM"/>
    </source>
</evidence>
<dbReference type="InterPro" id="IPR048364">
    <property type="entry name" value="Hikeshi-like_C"/>
</dbReference>
<dbReference type="InterPro" id="IPR008493">
    <property type="entry name" value="Hikeshi-like_N"/>
</dbReference>
<dbReference type="EMBL" id="OC932875">
    <property type="protein sequence ID" value="CAD7659675.1"/>
    <property type="molecule type" value="Genomic_DNA"/>
</dbReference>
<dbReference type="OrthoDB" id="10248398at2759"/>
<dbReference type="Pfam" id="PF05603">
    <property type="entry name" value="Hikeshi-like_N"/>
    <property type="match status" value="1"/>
</dbReference>
<name>A0A7R9QVS2_9ACAR</name>
<dbReference type="GO" id="GO:0030544">
    <property type="term" value="F:Hsp70 protein binding"/>
    <property type="evidence" value="ECO:0007669"/>
    <property type="project" value="TreeGrafter"/>
</dbReference>
<dbReference type="GO" id="GO:0005634">
    <property type="term" value="C:nucleus"/>
    <property type="evidence" value="ECO:0007669"/>
    <property type="project" value="TreeGrafter"/>
</dbReference>
<sequence length="209" mass="23496">MAINMFGLIVSGRLVQTDFVSVDVNKCLITIQNADDVNHVVVFMTGSQPFPDGMGGTVYFSFPDPLSPPTWIYLGFISNDKPSAIFKITKLKPTTDTNVLASGDSRGFGFAQPIVSHVAQIGISTEPMAVISQMVSDPNANPTQQNNFDEFAVKSAENLFNYCTSFSNSLQHYLNSPLNRQQFIPMSTIQQWYENFTRRLRQNPYYWRN</sequence>
<dbReference type="Pfam" id="PF21057">
    <property type="entry name" value="Hikeshi-like_C"/>
    <property type="match status" value="1"/>
</dbReference>
<protein>
    <recommendedName>
        <fullName evidence="6">Hikeshi-like domain-containing protein</fullName>
    </recommendedName>
</protein>
<evidence type="ECO:0000259" key="3">
    <source>
        <dbReference type="Pfam" id="PF21057"/>
    </source>
</evidence>
<dbReference type="AlphaFoldDB" id="A0A7R9QVS2"/>
<dbReference type="PANTHER" id="PTHR12925">
    <property type="entry name" value="HIKESHI FAMILY MEMBER"/>
    <property type="match status" value="1"/>
</dbReference>
<dbReference type="InterPro" id="IPR031318">
    <property type="entry name" value="OPI10"/>
</dbReference>
<feature type="domain" description="Hikeshi-like N-terminal" evidence="2">
    <location>
        <begin position="9"/>
        <end position="139"/>
    </location>
</feature>
<keyword evidence="5" id="KW-1185">Reference proteome</keyword>
<dbReference type="Proteomes" id="UP000728032">
    <property type="component" value="Unassembled WGS sequence"/>
</dbReference>
<dbReference type="EMBL" id="CAJPVJ010018050">
    <property type="protein sequence ID" value="CAG2176837.1"/>
    <property type="molecule type" value="Genomic_DNA"/>
</dbReference>
<evidence type="ECO:0000256" key="1">
    <source>
        <dbReference type="ARBA" id="ARBA00006623"/>
    </source>
</evidence>
<dbReference type="GO" id="GO:0005829">
    <property type="term" value="C:cytosol"/>
    <property type="evidence" value="ECO:0007669"/>
    <property type="project" value="TreeGrafter"/>
</dbReference>